<keyword evidence="9" id="KW-0472">Membrane</keyword>
<feature type="transmembrane region" description="Helical" evidence="9">
    <location>
        <begin position="57"/>
        <end position="82"/>
    </location>
</feature>
<evidence type="ECO:0000259" key="10">
    <source>
        <dbReference type="PROSITE" id="PS50901"/>
    </source>
</evidence>
<dbReference type="PANTHER" id="PTHR22683">
    <property type="entry name" value="SPORULATION PROTEIN RELATED"/>
    <property type="match status" value="1"/>
</dbReference>
<evidence type="ECO:0000256" key="8">
    <source>
        <dbReference type="SAM" id="MobiDB-lite"/>
    </source>
</evidence>
<evidence type="ECO:0000256" key="4">
    <source>
        <dbReference type="ARBA" id="ARBA00022829"/>
    </source>
</evidence>
<dbReference type="Gene3D" id="1.10.10.10">
    <property type="entry name" value="Winged helix-like DNA-binding domain superfamily/Winged helix DNA-binding domain"/>
    <property type="match status" value="1"/>
</dbReference>
<dbReference type="InterPro" id="IPR027417">
    <property type="entry name" value="P-loop_NTPase"/>
</dbReference>
<feature type="transmembrane region" description="Helical" evidence="9">
    <location>
        <begin position="29"/>
        <end position="51"/>
    </location>
</feature>
<keyword evidence="9" id="KW-1133">Transmembrane helix</keyword>
<feature type="binding site" evidence="7">
    <location>
        <begin position="527"/>
        <end position="534"/>
    </location>
    <ligand>
        <name>ATP</name>
        <dbReference type="ChEBI" id="CHEBI:30616"/>
    </ligand>
</feature>
<organism evidence="11 12">
    <name type="scientific">Tumebacillus lacus</name>
    <dbReference type="NCBI Taxonomy" id="2995335"/>
    <lineage>
        <taxon>Bacteria</taxon>
        <taxon>Bacillati</taxon>
        <taxon>Bacillota</taxon>
        <taxon>Bacilli</taxon>
        <taxon>Bacillales</taxon>
        <taxon>Alicyclobacillaceae</taxon>
        <taxon>Tumebacillus</taxon>
    </lineage>
</organism>
<feature type="domain" description="FtsK" evidence="10">
    <location>
        <begin position="510"/>
        <end position="700"/>
    </location>
</feature>
<evidence type="ECO:0000256" key="1">
    <source>
        <dbReference type="ARBA" id="ARBA00004141"/>
    </source>
</evidence>
<dbReference type="InterPro" id="IPR050206">
    <property type="entry name" value="FtsK/SpoIIIE/SftA"/>
</dbReference>
<comment type="caution">
    <text evidence="11">The sequence shown here is derived from an EMBL/GenBank/DDBJ whole genome shotgun (WGS) entry which is preliminary data.</text>
</comment>
<dbReference type="Pfam" id="PF17854">
    <property type="entry name" value="FtsK_alpha"/>
    <property type="match status" value="1"/>
</dbReference>
<dbReference type="InterPro" id="IPR002543">
    <property type="entry name" value="FtsK_dom"/>
</dbReference>
<dbReference type="SUPFAM" id="SSF52540">
    <property type="entry name" value="P-loop containing nucleoside triphosphate hydrolases"/>
    <property type="match status" value="1"/>
</dbReference>
<dbReference type="CDD" id="cd01127">
    <property type="entry name" value="TrwB_TraG_TraD_VirD4"/>
    <property type="match status" value="1"/>
</dbReference>
<dbReference type="Proteomes" id="UP001208017">
    <property type="component" value="Unassembled WGS sequence"/>
</dbReference>
<keyword evidence="12" id="KW-1185">Reference proteome</keyword>
<evidence type="ECO:0000256" key="7">
    <source>
        <dbReference type="PROSITE-ProRule" id="PRU00289"/>
    </source>
</evidence>
<dbReference type="Pfam" id="PF01580">
    <property type="entry name" value="FtsK_SpoIIIE"/>
    <property type="match status" value="1"/>
</dbReference>
<feature type="compositionally biased region" description="Basic and acidic residues" evidence="8">
    <location>
        <begin position="229"/>
        <end position="254"/>
    </location>
</feature>
<evidence type="ECO:0000256" key="5">
    <source>
        <dbReference type="ARBA" id="ARBA00022840"/>
    </source>
</evidence>
<protein>
    <submittedName>
        <fullName evidence="11">DNA translocase FtsK</fullName>
    </submittedName>
</protein>
<dbReference type="InterPro" id="IPR036390">
    <property type="entry name" value="WH_DNA-bd_sf"/>
</dbReference>
<dbReference type="SMART" id="SM00382">
    <property type="entry name" value="AAA"/>
    <property type="match status" value="1"/>
</dbReference>
<feature type="region of interest" description="Disordered" evidence="8">
    <location>
        <begin position="227"/>
        <end position="265"/>
    </location>
</feature>
<sequence length="848" mass="92640">MAKSTKSKSNKSSQKGSSKLDSTKRFIKFEIIGLSLITLAILGLAASGWVGKTIDSVFIWLGGNFDWLLESYLIYCALYLMIHRHRIVMNARQWGFLVFLLVVLTWSHMNLYDSIHLPHMKETPDMFGVTWERIGLQVDYNSTVPVASNGQIAAKPSAGGGLIGYVFFMSTHVLFDTAGTLFVLIMGSLISVILITRKSIVAVLGEGRQRAANRMANTYESMREWGGLLREKREQKQQEKEQRRQEKAAARDDDTPPWESDEEELAVAAETTVAVADQEMSFTVSSFADQLLAEQREEKADEEDLDIPVQLPRFMQDDNSPQIKVQFPVEPVPPMKPVDLPPKKPLPVKGVPGLEAAPPDLALELTPRIEDEHYEIPPLTLLDMPKGGARNVGVNSVKQNAKKLEQTFDSFGVSVKVVNAQIGPTVTQYEVQPATGVKVSKIVNLADDIALALAAKDIRIEAPIPGKSAVGIEVPNSEVAVVTLREVLDVPEFSGGDSKLTVALGRDISGRPIVGNLAKMPHLLVAGATGSGKSVCVNGIITSILFKAKPSEVKFIMVDPKMVELNVYNGIPHLMAPVVTDPRRAAYALKKVVAEMEHRYELFSKTGCRNIDGYNALMNEKGAQPLPFIVVIVDELADLMMVAPGDVEDAIIRLAQMARAAGIHMIIATQRPSVDVITGVIKANIPSRIAFAVSSQVDSRTILDSGGAEKLLGRGDMLYLPVGASKPVRVQGAFLSDAEVERVVHAAKSQQEAHYTVDLTQPAGDEGSGGGDDDVDDLFYDAVTLIVDNQQASVSLIQRKLKVGYARAARLVDQMEDRGFVGPFEGSKPREVLVTRDQWMMMQQQAAE</sequence>
<keyword evidence="9" id="KW-0812">Transmembrane</keyword>
<dbReference type="Gene3D" id="3.40.50.300">
    <property type="entry name" value="P-loop containing nucleotide triphosphate hydrolases"/>
    <property type="match status" value="1"/>
</dbReference>
<dbReference type="RefSeq" id="WP_267149828.1">
    <property type="nucleotide sequence ID" value="NZ_JAPMLT010000001.1"/>
</dbReference>
<dbReference type="SMART" id="SM00843">
    <property type="entry name" value="Ftsk_gamma"/>
    <property type="match status" value="1"/>
</dbReference>
<dbReference type="Gene3D" id="3.30.980.40">
    <property type="match status" value="1"/>
</dbReference>
<dbReference type="PROSITE" id="PS50901">
    <property type="entry name" value="FTSK"/>
    <property type="match status" value="1"/>
</dbReference>
<evidence type="ECO:0000256" key="6">
    <source>
        <dbReference type="ARBA" id="ARBA00023125"/>
    </source>
</evidence>
<keyword evidence="6" id="KW-0238">DNA-binding</keyword>
<evidence type="ECO:0000256" key="2">
    <source>
        <dbReference type="ARBA" id="ARBA00006474"/>
    </source>
</evidence>
<comment type="similarity">
    <text evidence="2">Belongs to the FtsK/SpoIIIE/SftA family.</text>
</comment>
<dbReference type="Pfam" id="PF09397">
    <property type="entry name" value="FtsK_gamma"/>
    <property type="match status" value="1"/>
</dbReference>
<accession>A0ABT3WWJ1</accession>
<comment type="subcellular location">
    <subcellularLocation>
        <location evidence="1">Membrane</location>
        <topology evidence="1">Multi-pass membrane protein</topology>
    </subcellularLocation>
</comment>
<proteinExistence type="inferred from homology"/>
<dbReference type="InterPro" id="IPR036388">
    <property type="entry name" value="WH-like_DNA-bd_sf"/>
</dbReference>
<feature type="compositionally biased region" description="Acidic residues" evidence="8">
    <location>
        <begin position="255"/>
        <end position="265"/>
    </location>
</feature>
<name>A0ABT3WWJ1_9BACL</name>
<dbReference type="PANTHER" id="PTHR22683:SF41">
    <property type="entry name" value="DNA TRANSLOCASE FTSK"/>
    <property type="match status" value="1"/>
</dbReference>
<feature type="transmembrane region" description="Helical" evidence="9">
    <location>
        <begin position="94"/>
        <end position="112"/>
    </location>
</feature>
<gene>
    <name evidence="11" type="ORF">OS242_01210</name>
</gene>
<dbReference type="EMBL" id="JAPMLT010000001">
    <property type="protein sequence ID" value="MCX7568586.1"/>
    <property type="molecule type" value="Genomic_DNA"/>
</dbReference>
<keyword evidence="3 7" id="KW-0547">Nucleotide-binding</keyword>
<keyword evidence="4" id="KW-0159">Chromosome partition</keyword>
<dbReference type="InterPro" id="IPR018541">
    <property type="entry name" value="Ftsk_gamma"/>
</dbReference>
<evidence type="ECO:0000256" key="3">
    <source>
        <dbReference type="ARBA" id="ARBA00022741"/>
    </source>
</evidence>
<feature type="transmembrane region" description="Helical" evidence="9">
    <location>
        <begin position="173"/>
        <end position="195"/>
    </location>
</feature>
<dbReference type="InterPro" id="IPR003593">
    <property type="entry name" value="AAA+_ATPase"/>
</dbReference>
<dbReference type="SUPFAM" id="SSF46785">
    <property type="entry name" value="Winged helix' DNA-binding domain"/>
    <property type="match status" value="1"/>
</dbReference>
<evidence type="ECO:0000313" key="12">
    <source>
        <dbReference type="Proteomes" id="UP001208017"/>
    </source>
</evidence>
<evidence type="ECO:0000256" key="9">
    <source>
        <dbReference type="SAM" id="Phobius"/>
    </source>
</evidence>
<evidence type="ECO:0000313" key="11">
    <source>
        <dbReference type="EMBL" id="MCX7568586.1"/>
    </source>
</evidence>
<keyword evidence="5 7" id="KW-0067">ATP-binding</keyword>
<reference evidence="11 12" key="1">
    <citation type="submission" date="2022-11" db="EMBL/GenBank/DDBJ databases">
        <title>Study of microbial diversity in lake waters.</title>
        <authorList>
            <person name="Zhang J."/>
        </authorList>
    </citation>
    <scope>NUCLEOTIDE SEQUENCE [LARGE SCALE GENOMIC DNA]</scope>
    <source>
        <strain evidence="11 12">DT12</strain>
    </source>
</reference>
<dbReference type="InterPro" id="IPR041027">
    <property type="entry name" value="FtsK_alpha"/>
</dbReference>